<keyword evidence="7 8" id="KW-0472">Membrane</keyword>
<dbReference type="EMBL" id="JBFSOO010000010">
    <property type="protein sequence ID" value="MEZ6854402.1"/>
    <property type="molecule type" value="Genomic_DNA"/>
</dbReference>
<gene>
    <name evidence="11" type="ORF">AB2Z07_12835</name>
</gene>
<dbReference type="SUPFAM" id="SSF53649">
    <property type="entry name" value="Alkaline phosphatase-like"/>
    <property type="match status" value="1"/>
</dbReference>
<keyword evidence="6 8" id="KW-1133">Transmembrane helix</keyword>
<dbReference type="Pfam" id="PF00884">
    <property type="entry name" value="Sulfatase"/>
    <property type="match status" value="1"/>
</dbReference>
<keyword evidence="5 8" id="KW-0812">Transmembrane</keyword>
<feature type="transmembrane region" description="Helical" evidence="8">
    <location>
        <begin position="31"/>
        <end position="52"/>
    </location>
</feature>
<dbReference type="PANTHER" id="PTHR30443:SF2">
    <property type="entry name" value="PHOSPHOETHANOLAMINE TRANSFERASE EPTC"/>
    <property type="match status" value="1"/>
</dbReference>
<dbReference type="RefSeq" id="WP_371150876.1">
    <property type="nucleotide sequence ID" value="NZ_JBFSOO010000010.1"/>
</dbReference>
<evidence type="ECO:0000256" key="3">
    <source>
        <dbReference type="ARBA" id="ARBA00022519"/>
    </source>
</evidence>
<dbReference type="CDD" id="cd16017">
    <property type="entry name" value="LptA"/>
    <property type="match status" value="1"/>
</dbReference>
<dbReference type="PANTHER" id="PTHR30443">
    <property type="entry name" value="INNER MEMBRANE PROTEIN"/>
    <property type="match status" value="1"/>
</dbReference>
<dbReference type="InterPro" id="IPR000917">
    <property type="entry name" value="Sulfatase_N"/>
</dbReference>
<reference evidence="11 12" key="1">
    <citation type="submission" date="2024-07" db="EMBL/GenBank/DDBJ databases">
        <title>Active virus-host system and metabolic interactions in a Lokiarchaeon culture.</title>
        <authorList>
            <person name="Ponce Toledo R.I."/>
            <person name="Rodrigues Oliveira T."/>
            <person name="Schleper C."/>
        </authorList>
    </citation>
    <scope>NUCLEOTIDE SEQUENCE [LARGE SCALE GENOMIC DNA]</scope>
    <source>
        <strain evidence="11 12">B35</strain>
    </source>
</reference>
<keyword evidence="12" id="KW-1185">Reference proteome</keyword>
<dbReference type="InterPro" id="IPR017850">
    <property type="entry name" value="Alkaline_phosphatase_core_sf"/>
</dbReference>
<feature type="transmembrane region" description="Helical" evidence="8">
    <location>
        <begin position="103"/>
        <end position="125"/>
    </location>
</feature>
<evidence type="ECO:0000256" key="4">
    <source>
        <dbReference type="ARBA" id="ARBA00022679"/>
    </source>
</evidence>
<dbReference type="Proteomes" id="UP001568358">
    <property type="component" value="Unassembled WGS sequence"/>
</dbReference>
<dbReference type="InterPro" id="IPR040423">
    <property type="entry name" value="PEA_transferase"/>
</dbReference>
<feature type="transmembrane region" description="Helical" evidence="8">
    <location>
        <begin position="7"/>
        <end position="25"/>
    </location>
</feature>
<evidence type="ECO:0000259" key="9">
    <source>
        <dbReference type="Pfam" id="PF00884"/>
    </source>
</evidence>
<sequence>MPLSRSTVTISLLSMAFAGMMYVPLSRLSPAYAAFAFSYLVLFNYSTLAIALRLKKISSILLPIIFALSFVGAYLYTFLHIKISANLLFLALETTVGEANEALSPGVILSIFLALVLSIAIYFGIKGCEKPPKLKWPVILLLLLIPINVGLSKFSKHPVARQLRPALATKYAFPFCVIDSVANFSIRWVQYKTAPKPQSSALLESEYIAPQKNDPLTLIFVIGESARADHFQLNGYGRETTPRLSKEKNVITYGSIHSFAALTRISVPAMLTPATSKKPKITTNSFLDLFVKYGFSTAWISANSRMAYSSDMPTTRIMGNAQQTIFRNDFTTADYSGFRDAMMLPVIKKVLSTTHGNKVIVVHTRGSHFNYSTKYSDKYRKFTPDKYKNYTNLDTVINAYDNSIIATDGFLADVYDMVKKQNALVIYSSDHGESLGEEGIFMHGNDKRPEQRSVPFIIWYSNKYAELNPAYVTALKEQVGKKLSHDVLFPWTVNLGGIALKNTSLPVLIAN</sequence>
<keyword evidence="2" id="KW-1003">Cell membrane</keyword>
<feature type="transmembrane region" description="Helical" evidence="8">
    <location>
        <begin position="59"/>
        <end position="83"/>
    </location>
</feature>
<feature type="domain" description="Phosphoethanolamine transferase N-terminal" evidence="10">
    <location>
        <begin position="51"/>
        <end position="151"/>
    </location>
</feature>
<evidence type="ECO:0000256" key="2">
    <source>
        <dbReference type="ARBA" id="ARBA00022475"/>
    </source>
</evidence>
<evidence type="ECO:0000313" key="12">
    <source>
        <dbReference type="Proteomes" id="UP001568358"/>
    </source>
</evidence>
<organism evidence="11 12">
    <name type="scientific">Halodesulfovibrio aestuarii</name>
    <dbReference type="NCBI Taxonomy" id="126333"/>
    <lineage>
        <taxon>Bacteria</taxon>
        <taxon>Pseudomonadati</taxon>
        <taxon>Thermodesulfobacteriota</taxon>
        <taxon>Desulfovibrionia</taxon>
        <taxon>Desulfovibrionales</taxon>
        <taxon>Desulfovibrionaceae</taxon>
        <taxon>Halodesulfovibrio</taxon>
    </lineage>
</organism>
<evidence type="ECO:0000313" key="11">
    <source>
        <dbReference type="EMBL" id="MEZ6854402.1"/>
    </source>
</evidence>
<dbReference type="InterPro" id="IPR058130">
    <property type="entry name" value="PEA_transf_C"/>
</dbReference>
<keyword evidence="3" id="KW-0997">Cell inner membrane</keyword>
<comment type="caution">
    <text evidence="11">The sequence shown here is derived from an EMBL/GenBank/DDBJ whole genome shotgun (WGS) entry which is preliminary data.</text>
</comment>
<comment type="subcellular location">
    <subcellularLocation>
        <location evidence="1">Cell inner membrane</location>
        <topology evidence="1">Multi-pass membrane protein</topology>
    </subcellularLocation>
</comment>
<feature type="domain" description="Sulfatase N-terminal" evidence="9">
    <location>
        <begin position="217"/>
        <end position="489"/>
    </location>
</feature>
<protein>
    <submittedName>
        <fullName evidence="11">Phosphoethanolamine transferase</fullName>
    </submittedName>
</protein>
<keyword evidence="4 11" id="KW-0808">Transferase</keyword>
<dbReference type="InterPro" id="IPR012549">
    <property type="entry name" value="EptA-like_N"/>
</dbReference>
<feature type="transmembrane region" description="Helical" evidence="8">
    <location>
        <begin position="134"/>
        <end position="151"/>
    </location>
</feature>
<evidence type="ECO:0000259" key="10">
    <source>
        <dbReference type="Pfam" id="PF08019"/>
    </source>
</evidence>
<accession>A0ABV4JUI1</accession>
<evidence type="ECO:0000256" key="1">
    <source>
        <dbReference type="ARBA" id="ARBA00004429"/>
    </source>
</evidence>
<proteinExistence type="predicted"/>
<dbReference type="GO" id="GO:0016740">
    <property type="term" value="F:transferase activity"/>
    <property type="evidence" value="ECO:0007669"/>
    <property type="project" value="UniProtKB-KW"/>
</dbReference>
<dbReference type="Gene3D" id="3.40.720.10">
    <property type="entry name" value="Alkaline Phosphatase, subunit A"/>
    <property type="match status" value="1"/>
</dbReference>
<name>A0ABV4JUI1_9BACT</name>
<evidence type="ECO:0000256" key="7">
    <source>
        <dbReference type="ARBA" id="ARBA00023136"/>
    </source>
</evidence>
<dbReference type="Pfam" id="PF08019">
    <property type="entry name" value="EptA_B_N"/>
    <property type="match status" value="1"/>
</dbReference>
<evidence type="ECO:0000256" key="8">
    <source>
        <dbReference type="SAM" id="Phobius"/>
    </source>
</evidence>
<evidence type="ECO:0000256" key="5">
    <source>
        <dbReference type="ARBA" id="ARBA00022692"/>
    </source>
</evidence>
<evidence type="ECO:0000256" key="6">
    <source>
        <dbReference type="ARBA" id="ARBA00022989"/>
    </source>
</evidence>